<organism evidence="2 3">
    <name type="scientific">Bacillus nakamurai</name>
    <dbReference type="NCBI Taxonomy" id="1793963"/>
    <lineage>
        <taxon>Bacteria</taxon>
        <taxon>Bacillati</taxon>
        <taxon>Bacillota</taxon>
        <taxon>Bacilli</taxon>
        <taxon>Bacillales</taxon>
        <taxon>Bacillaceae</taxon>
        <taxon>Bacillus</taxon>
    </lineage>
</organism>
<name>A0A150F857_9BACI</name>
<feature type="transmembrane region" description="Helical" evidence="1">
    <location>
        <begin position="49"/>
        <end position="70"/>
    </location>
</feature>
<dbReference type="GeneID" id="76428094"/>
<keyword evidence="1" id="KW-1133">Transmembrane helix</keyword>
<sequence length="72" mass="8357">MGAVQREGESPIILFYFIVAALFILYFINRLTNTLCLVREIPEDRQDKVFRFINVSILILLISSFVEISFTV</sequence>
<feature type="transmembrane region" description="Helical" evidence="1">
    <location>
        <begin position="12"/>
        <end position="28"/>
    </location>
</feature>
<dbReference type="STRING" id="1793963.AXI58_14355"/>
<keyword evidence="1" id="KW-0472">Membrane</keyword>
<evidence type="ECO:0000256" key="1">
    <source>
        <dbReference type="SAM" id="Phobius"/>
    </source>
</evidence>
<dbReference type="EMBL" id="LSBA01000009">
    <property type="protein sequence ID" value="KXZ20813.1"/>
    <property type="molecule type" value="Genomic_DNA"/>
</dbReference>
<keyword evidence="1" id="KW-0812">Transmembrane</keyword>
<gene>
    <name evidence="2" type="ORF">AXI58_14355</name>
</gene>
<dbReference type="RefSeq" id="WP_003155245.1">
    <property type="nucleotide sequence ID" value="NZ_JAJJBV010000013.1"/>
</dbReference>
<reference evidence="3" key="1">
    <citation type="submission" date="2016-02" db="EMBL/GenBank/DDBJ databases">
        <authorList>
            <person name="Dunlap C."/>
        </authorList>
    </citation>
    <scope>NUCLEOTIDE SEQUENCE [LARGE SCALE GENOMIC DNA]</scope>
    <source>
        <strain evidence="3">NRRL B-41092</strain>
    </source>
</reference>
<comment type="caution">
    <text evidence="2">The sequence shown here is derived from an EMBL/GenBank/DDBJ whole genome shotgun (WGS) entry which is preliminary data.</text>
</comment>
<proteinExistence type="predicted"/>
<dbReference type="Proteomes" id="UP000075430">
    <property type="component" value="Unassembled WGS sequence"/>
</dbReference>
<protein>
    <submittedName>
        <fullName evidence="2">Uncharacterized protein</fullName>
    </submittedName>
</protein>
<evidence type="ECO:0000313" key="2">
    <source>
        <dbReference type="EMBL" id="KXZ20813.1"/>
    </source>
</evidence>
<accession>A0A150F857</accession>
<evidence type="ECO:0000313" key="3">
    <source>
        <dbReference type="Proteomes" id="UP000075430"/>
    </source>
</evidence>
<keyword evidence="3" id="KW-1185">Reference proteome</keyword>
<dbReference type="OrthoDB" id="2971155at2"/>
<dbReference type="AlphaFoldDB" id="A0A150F857"/>